<feature type="compositionally biased region" description="Low complexity" evidence="1">
    <location>
        <begin position="49"/>
        <end position="65"/>
    </location>
</feature>
<evidence type="ECO:0000313" key="5">
    <source>
        <dbReference type="Proteomes" id="UP001595912"/>
    </source>
</evidence>
<dbReference type="InterPro" id="IPR001480">
    <property type="entry name" value="Bulb-type_lectin_dom"/>
</dbReference>
<evidence type="ECO:0000313" key="4">
    <source>
        <dbReference type="EMBL" id="MFC5004149.1"/>
    </source>
</evidence>
<feature type="region of interest" description="Disordered" evidence="1">
    <location>
        <begin position="139"/>
        <end position="174"/>
    </location>
</feature>
<keyword evidence="5" id="KW-1185">Reference proteome</keyword>
<protein>
    <recommendedName>
        <fullName evidence="3">Bulb-type lectin domain-containing protein</fullName>
    </recommendedName>
</protein>
<dbReference type="Gene3D" id="2.90.10.30">
    <property type="match status" value="1"/>
</dbReference>
<dbReference type="SUPFAM" id="SSF51110">
    <property type="entry name" value="alpha-D-mannose-specific plant lectins"/>
    <property type="match status" value="1"/>
</dbReference>
<reference evidence="5" key="1">
    <citation type="journal article" date="2019" name="Int. J. Syst. Evol. Microbiol.">
        <title>The Global Catalogue of Microorganisms (GCM) 10K type strain sequencing project: providing services to taxonomists for standard genome sequencing and annotation.</title>
        <authorList>
            <consortium name="The Broad Institute Genomics Platform"/>
            <consortium name="The Broad Institute Genome Sequencing Center for Infectious Disease"/>
            <person name="Wu L."/>
            <person name="Ma J."/>
        </authorList>
    </citation>
    <scope>NUCLEOTIDE SEQUENCE [LARGE SCALE GENOMIC DNA]</scope>
    <source>
        <strain evidence="5">CGMCC 4.7152</strain>
    </source>
</reference>
<feature type="non-terminal residue" evidence="4">
    <location>
        <position position="1"/>
    </location>
</feature>
<feature type="transmembrane region" description="Helical" evidence="2">
    <location>
        <begin position="110"/>
        <end position="131"/>
    </location>
</feature>
<feature type="domain" description="Bulb-type lectin" evidence="3">
    <location>
        <begin position="181"/>
        <end position="294"/>
    </location>
</feature>
<feature type="region of interest" description="Disordered" evidence="1">
    <location>
        <begin position="1"/>
        <end position="100"/>
    </location>
</feature>
<proteinExistence type="predicted"/>
<comment type="caution">
    <text evidence="4">The sequence shown here is derived from an EMBL/GenBank/DDBJ whole genome shotgun (WGS) entry which is preliminary data.</text>
</comment>
<dbReference type="InterPro" id="IPR036426">
    <property type="entry name" value="Bulb-type_lectin_dom_sf"/>
</dbReference>
<keyword evidence="2" id="KW-0812">Transmembrane</keyword>
<feature type="compositionally biased region" description="Low complexity" evidence="1">
    <location>
        <begin position="144"/>
        <end position="171"/>
    </location>
</feature>
<dbReference type="PROSITE" id="PS50927">
    <property type="entry name" value="BULB_LECTIN"/>
    <property type="match status" value="1"/>
</dbReference>
<evidence type="ECO:0000256" key="2">
    <source>
        <dbReference type="SAM" id="Phobius"/>
    </source>
</evidence>
<gene>
    <name evidence="4" type="ORF">ACFPIJ_40785</name>
</gene>
<dbReference type="EMBL" id="JBHSIU010000055">
    <property type="protein sequence ID" value="MFC5004149.1"/>
    <property type="molecule type" value="Genomic_DNA"/>
</dbReference>
<sequence>PELVVAEGALQPSAGNDGGSPTVRLATGAPVSPQAVTAAVPAESVQEQAPATTPTGETPTGTADTSAVPTSAADVRVPAAAEPPPAADTPVAEVPMPPPTAPARSWRRGLAAIVTAVVLVAAAAVAAFVWWPGNDRGSDNGAAPTTSNLPLSTTTQQPTPTATPKPTVTASGSASCNGIPAERLCPGYIMLSDRFLVSPDRMYQLYMQSDGNLVLQRNYDRAENDEPVWASDTAGNAGAHAEMRPDGNFVIVASSGAIIWSTKTTGNPGSIVVVGDRPNVAVVTPANKRIWTAP</sequence>
<dbReference type="SMART" id="SM00108">
    <property type="entry name" value="B_lectin"/>
    <property type="match status" value="1"/>
</dbReference>
<dbReference type="Proteomes" id="UP001595912">
    <property type="component" value="Unassembled WGS sequence"/>
</dbReference>
<evidence type="ECO:0000256" key="1">
    <source>
        <dbReference type="SAM" id="MobiDB-lite"/>
    </source>
</evidence>
<accession>A0ABV9W8B2</accession>
<keyword evidence="2" id="KW-0472">Membrane</keyword>
<name>A0ABV9W8B2_9ACTN</name>
<keyword evidence="2" id="KW-1133">Transmembrane helix</keyword>
<organism evidence="4 5">
    <name type="scientific">Dactylosporangium cerinum</name>
    <dbReference type="NCBI Taxonomy" id="1434730"/>
    <lineage>
        <taxon>Bacteria</taxon>
        <taxon>Bacillati</taxon>
        <taxon>Actinomycetota</taxon>
        <taxon>Actinomycetes</taxon>
        <taxon>Micromonosporales</taxon>
        <taxon>Micromonosporaceae</taxon>
        <taxon>Dactylosporangium</taxon>
    </lineage>
</organism>
<evidence type="ECO:0000259" key="3">
    <source>
        <dbReference type="PROSITE" id="PS50927"/>
    </source>
</evidence>